<gene>
    <name evidence="7" type="ORF">GCM10012278_27270</name>
</gene>
<protein>
    <submittedName>
        <fullName evidence="7">FAD-linked oxidase</fullName>
    </submittedName>
</protein>
<dbReference type="InterPro" id="IPR016166">
    <property type="entry name" value="FAD-bd_PCMH"/>
</dbReference>
<evidence type="ECO:0000313" key="7">
    <source>
        <dbReference type="EMBL" id="GGP05926.1"/>
    </source>
</evidence>
<keyword evidence="8" id="KW-1185">Reference proteome</keyword>
<comment type="caution">
    <text evidence="7">The sequence shown here is derived from an EMBL/GenBank/DDBJ whole genome shotgun (WGS) entry which is preliminary data.</text>
</comment>
<dbReference type="InterPro" id="IPR050416">
    <property type="entry name" value="FAD-linked_Oxidoreductase"/>
</dbReference>
<dbReference type="PANTHER" id="PTHR42973">
    <property type="entry name" value="BINDING OXIDOREDUCTASE, PUTATIVE (AFU_ORTHOLOGUE AFUA_1G17690)-RELATED"/>
    <property type="match status" value="1"/>
</dbReference>
<keyword evidence="4" id="KW-0274">FAD</keyword>
<sequence length="522" mass="58084">MARHSGTKIEPDDPRYEPLRRGFNSRWLAARPDYIRLPRTGDEVRHALREAVGEPAPPHRSRITVRSGGHCYEDFVCSPDVRVIIDMSLMDGVYADGAMDAVCMEAGATIGQLYKKLYQATGKALPGGSCATVGLGGHVAGGGFGLLSRQYGLTVDYLYAVEVAVVDEAGGVELVTATRDDADPDLRDLWWAHTGGGGGNFGIVTRMWFRDLPQAPKSVLLATGGWKWAEVDEDRFRRIVGNFGAFFDRHRGGPDDEYADLFAILLLTHASRPEIGLIAQIDAEVPHARDLIVDFEREINRDVGRALHPLTEVLGEHAAFALGEAFGEQVGLITGESRIRRLPALPWTVISRVMGAPKPNDKCGKYKSAYMRRPLPAEQVTALWKGLTEDRETPREAVVQIDSYGSAVNRLRPEETAMAQRDSIMKLQHQIYWPQDQDGADHLRWIRTLYQGMYPGGAPVPDDTTDGCYINYPDLDLSDPAWNTSGVPWSTLYYGGNYPRLQRAKRRWDPRNVFRHGQSIEL</sequence>
<dbReference type="PROSITE" id="PS51387">
    <property type="entry name" value="FAD_PCMH"/>
    <property type="match status" value="1"/>
</dbReference>
<keyword evidence="3" id="KW-0285">Flavoprotein</keyword>
<evidence type="ECO:0000256" key="5">
    <source>
        <dbReference type="ARBA" id="ARBA00023002"/>
    </source>
</evidence>
<organism evidence="7 8">
    <name type="scientific">Nonomuraea glycinis</name>
    <dbReference type="NCBI Taxonomy" id="2047744"/>
    <lineage>
        <taxon>Bacteria</taxon>
        <taxon>Bacillati</taxon>
        <taxon>Actinomycetota</taxon>
        <taxon>Actinomycetes</taxon>
        <taxon>Streptosporangiales</taxon>
        <taxon>Streptosporangiaceae</taxon>
        <taxon>Nonomuraea</taxon>
    </lineage>
</organism>
<dbReference type="Proteomes" id="UP000660745">
    <property type="component" value="Unassembled WGS sequence"/>
</dbReference>
<dbReference type="SUPFAM" id="SSF56176">
    <property type="entry name" value="FAD-binding/transporter-associated domain-like"/>
    <property type="match status" value="1"/>
</dbReference>
<comment type="cofactor">
    <cofactor evidence="1">
        <name>FAD</name>
        <dbReference type="ChEBI" id="CHEBI:57692"/>
    </cofactor>
</comment>
<comment type="similarity">
    <text evidence="2">Belongs to the oxygen-dependent FAD-linked oxidoreductase family.</text>
</comment>
<dbReference type="PANTHER" id="PTHR42973:SF39">
    <property type="entry name" value="FAD-BINDING PCMH-TYPE DOMAIN-CONTAINING PROTEIN"/>
    <property type="match status" value="1"/>
</dbReference>
<dbReference type="RefSeq" id="WP_189138959.1">
    <property type="nucleotide sequence ID" value="NZ_BMNK01000004.1"/>
</dbReference>
<dbReference type="GO" id="GO:0016491">
    <property type="term" value="F:oxidoreductase activity"/>
    <property type="evidence" value="ECO:0007669"/>
    <property type="project" value="UniProtKB-KW"/>
</dbReference>
<reference evidence="7" key="2">
    <citation type="submission" date="2020-09" db="EMBL/GenBank/DDBJ databases">
        <authorList>
            <person name="Sun Q."/>
            <person name="Zhou Y."/>
        </authorList>
    </citation>
    <scope>NUCLEOTIDE SEQUENCE</scope>
    <source>
        <strain evidence="7">CGMCC 4.7430</strain>
    </source>
</reference>
<evidence type="ECO:0000256" key="3">
    <source>
        <dbReference type="ARBA" id="ARBA00022630"/>
    </source>
</evidence>
<dbReference type="EMBL" id="BMNK01000004">
    <property type="protein sequence ID" value="GGP05926.1"/>
    <property type="molecule type" value="Genomic_DNA"/>
</dbReference>
<dbReference type="GO" id="GO:0071949">
    <property type="term" value="F:FAD binding"/>
    <property type="evidence" value="ECO:0007669"/>
    <property type="project" value="InterPro"/>
</dbReference>
<dbReference type="InterPro" id="IPR036318">
    <property type="entry name" value="FAD-bd_PCMH-like_sf"/>
</dbReference>
<evidence type="ECO:0000256" key="4">
    <source>
        <dbReference type="ARBA" id="ARBA00022827"/>
    </source>
</evidence>
<evidence type="ECO:0000256" key="1">
    <source>
        <dbReference type="ARBA" id="ARBA00001974"/>
    </source>
</evidence>
<evidence type="ECO:0000256" key="2">
    <source>
        <dbReference type="ARBA" id="ARBA00005466"/>
    </source>
</evidence>
<keyword evidence="5" id="KW-0560">Oxidoreductase</keyword>
<reference evidence="7" key="1">
    <citation type="journal article" date="2014" name="Int. J. Syst. Evol. Microbiol.">
        <title>Complete genome sequence of Corynebacterium casei LMG S-19264T (=DSM 44701T), isolated from a smear-ripened cheese.</title>
        <authorList>
            <consortium name="US DOE Joint Genome Institute (JGI-PGF)"/>
            <person name="Walter F."/>
            <person name="Albersmeier A."/>
            <person name="Kalinowski J."/>
            <person name="Ruckert C."/>
        </authorList>
    </citation>
    <scope>NUCLEOTIDE SEQUENCE</scope>
    <source>
        <strain evidence="7">CGMCC 4.7430</strain>
    </source>
</reference>
<proteinExistence type="inferred from homology"/>
<dbReference type="Gene3D" id="3.30.465.10">
    <property type="match status" value="1"/>
</dbReference>
<dbReference type="AlphaFoldDB" id="A0A918A693"/>
<feature type="domain" description="FAD-binding PCMH-type" evidence="6">
    <location>
        <begin position="28"/>
        <end position="214"/>
    </location>
</feature>
<dbReference type="Gene3D" id="3.40.462.20">
    <property type="match status" value="1"/>
</dbReference>
<evidence type="ECO:0000259" key="6">
    <source>
        <dbReference type="PROSITE" id="PS51387"/>
    </source>
</evidence>
<dbReference type="InterPro" id="IPR006094">
    <property type="entry name" value="Oxid_FAD_bind_N"/>
</dbReference>
<accession>A0A918A693</accession>
<dbReference type="InterPro" id="IPR012951">
    <property type="entry name" value="BBE"/>
</dbReference>
<dbReference type="Pfam" id="PF08031">
    <property type="entry name" value="BBE"/>
    <property type="match status" value="1"/>
</dbReference>
<dbReference type="Pfam" id="PF01565">
    <property type="entry name" value="FAD_binding_4"/>
    <property type="match status" value="1"/>
</dbReference>
<dbReference type="InterPro" id="IPR016169">
    <property type="entry name" value="FAD-bd_PCMH_sub2"/>
</dbReference>
<evidence type="ECO:0000313" key="8">
    <source>
        <dbReference type="Proteomes" id="UP000660745"/>
    </source>
</evidence>
<name>A0A918A693_9ACTN</name>